<feature type="transmembrane region" description="Helical" evidence="7">
    <location>
        <begin position="242"/>
        <end position="265"/>
    </location>
</feature>
<feature type="transmembrane region" description="Helical" evidence="7">
    <location>
        <begin position="62"/>
        <end position="84"/>
    </location>
</feature>
<dbReference type="EMBL" id="FRAR01000013">
    <property type="protein sequence ID" value="SHK44462.1"/>
    <property type="molecule type" value="Genomic_DNA"/>
</dbReference>
<keyword evidence="10" id="KW-1185">Reference proteome</keyword>
<dbReference type="InterPro" id="IPR035906">
    <property type="entry name" value="MetI-like_sf"/>
</dbReference>
<keyword evidence="5 7" id="KW-1133">Transmembrane helix</keyword>
<dbReference type="OrthoDB" id="9804353at2"/>
<evidence type="ECO:0000256" key="1">
    <source>
        <dbReference type="ARBA" id="ARBA00004651"/>
    </source>
</evidence>
<dbReference type="PROSITE" id="PS50928">
    <property type="entry name" value="ABC_TM1"/>
    <property type="match status" value="1"/>
</dbReference>
<dbReference type="SUPFAM" id="SSF161098">
    <property type="entry name" value="MetI-like"/>
    <property type="match status" value="1"/>
</dbReference>
<feature type="transmembrane region" description="Helical" evidence="7">
    <location>
        <begin position="90"/>
        <end position="109"/>
    </location>
</feature>
<dbReference type="CDD" id="cd06261">
    <property type="entry name" value="TM_PBP2"/>
    <property type="match status" value="1"/>
</dbReference>
<evidence type="ECO:0000256" key="6">
    <source>
        <dbReference type="ARBA" id="ARBA00023136"/>
    </source>
</evidence>
<evidence type="ECO:0000256" key="4">
    <source>
        <dbReference type="ARBA" id="ARBA00022692"/>
    </source>
</evidence>
<dbReference type="PANTHER" id="PTHR30151">
    <property type="entry name" value="ALKANE SULFONATE ABC TRANSPORTER-RELATED, MEMBRANE SUBUNIT"/>
    <property type="match status" value="1"/>
</dbReference>
<evidence type="ECO:0000256" key="2">
    <source>
        <dbReference type="ARBA" id="ARBA00022448"/>
    </source>
</evidence>
<organism evidence="9 10">
    <name type="scientific">Desulforamulus aeronauticus DSM 10349</name>
    <dbReference type="NCBI Taxonomy" id="1121421"/>
    <lineage>
        <taxon>Bacteria</taxon>
        <taxon>Bacillati</taxon>
        <taxon>Bacillota</taxon>
        <taxon>Clostridia</taxon>
        <taxon>Eubacteriales</taxon>
        <taxon>Peptococcaceae</taxon>
        <taxon>Desulforamulus</taxon>
    </lineage>
</organism>
<keyword evidence="6 7" id="KW-0472">Membrane</keyword>
<dbReference type="AlphaFoldDB" id="A0A1M6SI59"/>
<evidence type="ECO:0000259" key="8">
    <source>
        <dbReference type="PROSITE" id="PS50928"/>
    </source>
</evidence>
<dbReference type="InterPro" id="IPR000515">
    <property type="entry name" value="MetI-like"/>
</dbReference>
<keyword evidence="4 7" id="KW-0812">Transmembrane</keyword>
<protein>
    <submittedName>
        <fullName evidence="9">Sulfonate transport system permease protein</fullName>
    </submittedName>
</protein>
<dbReference type="Gene3D" id="1.10.3720.10">
    <property type="entry name" value="MetI-like"/>
    <property type="match status" value="1"/>
</dbReference>
<gene>
    <name evidence="9" type="ORF">SAMN02745123_01901</name>
</gene>
<dbReference type="STRING" id="1121421.SAMN02745123_01901"/>
<feature type="domain" description="ABC transmembrane type-1" evidence="8">
    <location>
        <begin position="82"/>
        <end position="266"/>
    </location>
</feature>
<feature type="transmembrane region" description="Helical" evidence="7">
    <location>
        <begin position="148"/>
        <end position="167"/>
    </location>
</feature>
<comment type="subcellular location">
    <subcellularLocation>
        <location evidence="1 7">Cell membrane</location>
        <topology evidence="1 7">Multi-pass membrane protein</topology>
    </subcellularLocation>
</comment>
<dbReference type="GO" id="GO:0042918">
    <property type="term" value="P:alkanesulfonate transmembrane transport"/>
    <property type="evidence" value="ECO:0007669"/>
    <property type="project" value="UniProtKB-ARBA"/>
</dbReference>
<keyword evidence="3" id="KW-1003">Cell membrane</keyword>
<dbReference type="RefSeq" id="WP_072913511.1">
    <property type="nucleotide sequence ID" value="NZ_FRAR01000013.1"/>
</dbReference>
<feature type="transmembrane region" description="Helical" evidence="7">
    <location>
        <begin position="121"/>
        <end position="142"/>
    </location>
</feature>
<name>A0A1M6SI59_9FIRM</name>
<evidence type="ECO:0000256" key="7">
    <source>
        <dbReference type="RuleBase" id="RU363032"/>
    </source>
</evidence>
<comment type="similarity">
    <text evidence="7">Belongs to the binding-protein-dependent transport system permease family.</text>
</comment>
<dbReference type="GO" id="GO:0005886">
    <property type="term" value="C:plasma membrane"/>
    <property type="evidence" value="ECO:0007669"/>
    <property type="project" value="UniProtKB-SubCell"/>
</dbReference>
<dbReference type="FunFam" id="1.10.3720.10:FF:000003">
    <property type="entry name" value="Aliphatic sulfonate ABC transporter permease"/>
    <property type="match status" value="1"/>
</dbReference>
<accession>A0A1M6SI59</accession>
<sequence length="280" mass="31135">MATTEVNKTPEIVQPKPSTISNLFKNIWFLYALSVVGFLTLWDIAAVTKITGEFLPRPVEVLYQLVDMFLNPLAGKTLLTHLWFSLRRVLIAFVIAVAIGVPIGVFMGINKYFRAFFKPVFDLFKPMPPIAWISLAILWFGINETSKIFIIVIGAVVPCIINSFNGIRLVDESLYDAARMLGANKRQELIEVTFPASFPAIFAGIQISLSMAWTTVLAAELVGAREGMGFIIIMGMNTSKPAMIIGGMVVIALTAWLISVSVSYLERWICPWKVDLNNNQ</sequence>
<proteinExistence type="inferred from homology"/>
<keyword evidence="2 7" id="KW-0813">Transport</keyword>
<dbReference type="Pfam" id="PF00528">
    <property type="entry name" value="BPD_transp_1"/>
    <property type="match status" value="1"/>
</dbReference>
<evidence type="ECO:0000313" key="9">
    <source>
        <dbReference type="EMBL" id="SHK44462.1"/>
    </source>
</evidence>
<feature type="transmembrane region" description="Helical" evidence="7">
    <location>
        <begin position="28"/>
        <end position="50"/>
    </location>
</feature>
<dbReference type="Proteomes" id="UP000183997">
    <property type="component" value="Unassembled WGS sequence"/>
</dbReference>
<evidence type="ECO:0000256" key="5">
    <source>
        <dbReference type="ARBA" id="ARBA00022989"/>
    </source>
</evidence>
<evidence type="ECO:0000313" key="10">
    <source>
        <dbReference type="Proteomes" id="UP000183997"/>
    </source>
</evidence>
<evidence type="ECO:0000256" key="3">
    <source>
        <dbReference type="ARBA" id="ARBA00022475"/>
    </source>
</evidence>
<reference evidence="10" key="1">
    <citation type="submission" date="2016-11" db="EMBL/GenBank/DDBJ databases">
        <authorList>
            <person name="Varghese N."/>
            <person name="Submissions S."/>
        </authorList>
    </citation>
    <scope>NUCLEOTIDE SEQUENCE [LARGE SCALE GENOMIC DNA]</scope>
    <source>
        <strain evidence="10">DSM 10349</strain>
    </source>
</reference>
<dbReference type="PANTHER" id="PTHR30151:SF0">
    <property type="entry name" value="ABC TRANSPORTER PERMEASE PROTEIN MJ0413-RELATED"/>
    <property type="match status" value="1"/>
</dbReference>